<dbReference type="AlphaFoldDB" id="A0A2U8W0Y0"/>
<proteinExistence type="predicted"/>
<sequence>MVHSKERCVMPDEDEFPSFLVDGWDGARPHPAAEAAVYPVSEEKQQELKAAYRLGDAAADEYLPDEIWADVGAAISIHRAIVEERRCNRRPADTRKNLAEFSKKLRQTAGDIDGHIMNDAARPYFTREPHTWQHLKEMLVAAADRVQGYVGELAAVRGQTGPDWRHQQMFVATLQRILLRHKRSLLSTDVRTGKKTRRTEFLQKIFEVADDKISETRASRLIRTIARHISLDT</sequence>
<dbReference type="EMBL" id="CP029550">
    <property type="protein sequence ID" value="AWN39697.1"/>
    <property type="molecule type" value="Genomic_DNA"/>
</dbReference>
<dbReference type="KEGG" id="mets:DK389_03040"/>
<evidence type="ECO:0000313" key="1">
    <source>
        <dbReference type="EMBL" id="AWN39697.1"/>
    </source>
</evidence>
<accession>A0A2U8W0Y0</accession>
<name>A0A2U8W0Y0_9HYPH</name>
<keyword evidence="2" id="KW-1185">Reference proteome</keyword>
<reference evidence="2" key="1">
    <citation type="submission" date="2018-05" db="EMBL/GenBank/DDBJ databases">
        <title>Complete Genome Sequence of Methylobacterium sp. 17SD2-17.</title>
        <authorList>
            <person name="Srinivasan S."/>
        </authorList>
    </citation>
    <scope>NUCLEOTIDE SEQUENCE [LARGE SCALE GENOMIC DNA]</scope>
    <source>
        <strain evidence="2">17SD2-17</strain>
    </source>
</reference>
<dbReference type="Proteomes" id="UP000245926">
    <property type="component" value="Chromosome"/>
</dbReference>
<protein>
    <submittedName>
        <fullName evidence="1">Uncharacterized protein</fullName>
    </submittedName>
</protein>
<evidence type="ECO:0000313" key="2">
    <source>
        <dbReference type="Proteomes" id="UP000245926"/>
    </source>
</evidence>
<organism evidence="1 2">
    <name type="scientific">Methylobacterium durans</name>
    <dbReference type="NCBI Taxonomy" id="2202825"/>
    <lineage>
        <taxon>Bacteria</taxon>
        <taxon>Pseudomonadati</taxon>
        <taxon>Pseudomonadota</taxon>
        <taxon>Alphaproteobacteria</taxon>
        <taxon>Hyphomicrobiales</taxon>
        <taxon>Methylobacteriaceae</taxon>
        <taxon>Methylobacterium</taxon>
    </lineage>
</organism>
<gene>
    <name evidence="1" type="ORF">DK389_03040</name>
</gene>